<dbReference type="STRING" id="1850246.LPB138_11505"/>
<proteinExistence type="predicted"/>
<dbReference type="EMBL" id="CP017478">
    <property type="protein sequence ID" value="AOW21268.1"/>
    <property type="molecule type" value="Genomic_DNA"/>
</dbReference>
<dbReference type="RefSeq" id="WP_040459986.1">
    <property type="nucleotide sequence ID" value="NZ_CP017478.1"/>
</dbReference>
<dbReference type="Pfam" id="PF26622">
    <property type="entry name" value="DUF8199"/>
    <property type="match status" value="1"/>
</dbReference>
<reference evidence="2 3" key="1">
    <citation type="submission" date="2016-10" db="EMBL/GenBank/DDBJ databases">
        <title>Lutibacter sp. LPB0138, isolated from marine gastropod.</title>
        <authorList>
            <person name="Kim E."/>
            <person name="Yi H."/>
        </authorList>
    </citation>
    <scope>NUCLEOTIDE SEQUENCE [LARGE SCALE GENOMIC DNA]</scope>
    <source>
        <strain evidence="2 3">LPB0138</strain>
    </source>
</reference>
<name>A0A1D8P9L7_9FLAO</name>
<evidence type="ECO:0000313" key="3">
    <source>
        <dbReference type="Proteomes" id="UP000176050"/>
    </source>
</evidence>
<dbReference type="AlphaFoldDB" id="A0A1D8P9L7"/>
<dbReference type="InterPro" id="IPR058060">
    <property type="entry name" value="HYC_CC_PP"/>
</dbReference>
<dbReference type="NCBIfam" id="NF047658">
    <property type="entry name" value="HYC_CC_PP"/>
    <property type="match status" value="1"/>
</dbReference>
<feature type="chain" id="PRO_5009110906" description="Secreted protein" evidence="1">
    <location>
        <begin position="26"/>
        <end position="140"/>
    </location>
</feature>
<feature type="signal peptide" evidence="1">
    <location>
        <begin position="1"/>
        <end position="25"/>
    </location>
</feature>
<sequence length="140" mass="16092">MKSFFTKILSFFLAVFILFSTTSFTVNMHFCCNKMVDLAFFSKAESCMETAQKKDNNSKQCTTIQEKDCCDNKTILKEGDDTFKKANTISEIETLVFLNNFVYSYINLFEGLEKNTVSFKAYRPPLLSTDLVILNESFLI</sequence>
<evidence type="ECO:0000256" key="1">
    <source>
        <dbReference type="SAM" id="SignalP"/>
    </source>
</evidence>
<evidence type="ECO:0000313" key="2">
    <source>
        <dbReference type="EMBL" id="AOW21268.1"/>
    </source>
</evidence>
<dbReference type="Proteomes" id="UP000176050">
    <property type="component" value="Chromosome"/>
</dbReference>
<dbReference type="OrthoDB" id="1493875at2"/>
<protein>
    <recommendedName>
        <fullName evidence="4">Secreted protein</fullName>
    </recommendedName>
</protein>
<keyword evidence="1" id="KW-0732">Signal</keyword>
<gene>
    <name evidence="2" type="ORF">LPB138_11505</name>
</gene>
<organism evidence="2 3">
    <name type="scientific">Urechidicola croceus</name>
    <dbReference type="NCBI Taxonomy" id="1850246"/>
    <lineage>
        <taxon>Bacteria</taxon>
        <taxon>Pseudomonadati</taxon>
        <taxon>Bacteroidota</taxon>
        <taxon>Flavobacteriia</taxon>
        <taxon>Flavobacteriales</taxon>
        <taxon>Flavobacteriaceae</taxon>
        <taxon>Urechidicola</taxon>
    </lineage>
</organism>
<evidence type="ECO:0008006" key="4">
    <source>
        <dbReference type="Google" id="ProtNLM"/>
    </source>
</evidence>
<keyword evidence="3" id="KW-1185">Reference proteome</keyword>
<dbReference type="KEGG" id="lul:LPB138_11505"/>
<dbReference type="InterPro" id="IPR058512">
    <property type="entry name" value="DUF8199"/>
</dbReference>
<accession>A0A1D8P9L7</accession>